<reference evidence="2" key="1">
    <citation type="submission" date="2014-05" db="EMBL/GenBank/DDBJ databases">
        <authorList>
            <person name="Chronopoulou M."/>
        </authorList>
    </citation>
    <scope>NUCLEOTIDE SEQUENCE</scope>
    <source>
        <tissue evidence="2">Whole organism</tissue>
    </source>
</reference>
<feature type="compositionally biased region" description="Low complexity" evidence="1">
    <location>
        <begin position="1"/>
        <end position="13"/>
    </location>
</feature>
<name>A0A0K2TV28_LEPSM</name>
<feature type="compositionally biased region" description="Basic and acidic residues" evidence="1">
    <location>
        <begin position="15"/>
        <end position="29"/>
    </location>
</feature>
<sequence>MSPGPLSSLSASPKCWDKQAKLEPQELKRKQPRPIPQVHEGACKRSRGFTSDCRESYQKSGWKEPCECGDATFEISNKNKPYLPLQDSFE</sequence>
<dbReference type="EMBL" id="HACA01012181">
    <property type="protein sequence ID" value="CDW29542.1"/>
    <property type="molecule type" value="Transcribed_RNA"/>
</dbReference>
<dbReference type="AlphaFoldDB" id="A0A0K2TV28"/>
<organism evidence="2">
    <name type="scientific">Lepeophtheirus salmonis</name>
    <name type="common">Salmon louse</name>
    <name type="synonym">Caligus salmonis</name>
    <dbReference type="NCBI Taxonomy" id="72036"/>
    <lineage>
        <taxon>Eukaryota</taxon>
        <taxon>Metazoa</taxon>
        <taxon>Ecdysozoa</taxon>
        <taxon>Arthropoda</taxon>
        <taxon>Crustacea</taxon>
        <taxon>Multicrustacea</taxon>
        <taxon>Hexanauplia</taxon>
        <taxon>Copepoda</taxon>
        <taxon>Siphonostomatoida</taxon>
        <taxon>Caligidae</taxon>
        <taxon>Lepeophtheirus</taxon>
    </lineage>
</organism>
<evidence type="ECO:0000256" key="1">
    <source>
        <dbReference type="SAM" id="MobiDB-lite"/>
    </source>
</evidence>
<accession>A0A0K2TV28</accession>
<proteinExistence type="predicted"/>
<feature type="region of interest" description="Disordered" evidence="1">
    <location>
        <begin position="1"/>
        <end position="41"/>
    </location>
</feature>
<evidence type="ECO:0000313" key="2">
    <source>
        <dbReference type="EMBL" id="CDW29542.1"/>
    </source>
</evidence>
<protein>
    <submittedName>
        <fullName evidence="2">Uncharacterized protein</fullName>
    </submittedName>
</protein>